<evidence type="ECO:0000313" key="1">
    <source>
        <dbReference type="EMBL" id="CAD8181097.1"/>
    </source>
</evidence>
<accession>A0A8S1VWR8</accession>
<proteinExistence type="predicted"/>
<comment type="caution">
    <text evidence="1">The sequence shown here is derived from an EMBL/GenBank/DDBJ whole genome shotgun (WGS) entry which is preliminary data.</text>
</comment>
<dbReference type="EMBL" id="CAJJDO010000075">
    <property type="protein sequence ID" value="CAD8181097.1"/>
    <property type="molecule type" value="Genomic_DNA"/>
</dbReference>
<protein>
    <submittedName>
        <fullName evidence="1">Uncharacterized protein</fullName>
    </submittedName>
</protein>
<name>A0A8S1VWR8_9CILI</name>
<organism evidence="1 2">
    <name type="scientific">Paramecium pentaurelia</name>
    <dbReference type="NCBI Taxonomy" id="43138"/>
    <lineage>
        <taxon>Eukaryota</taxon>
        <taxon>Sar</taxon>
        <taxon>Alveolata</taxon>
        <taxon>Ciliophora</taxon>
        <taxon>Intramacronucleata</taxon>
        <taxon>Oligohymenophorea</taxon>
        <taxon>Peniculida</taxon>
        <taxon>Parameciidae</taxon>
        <taxon>Paramecium</taxon>
    </lineage>
</organism>
<keyword evidence="2" id="KW-1185">Reference proteome</keyword>
<reference evidence="1" key="1">
    <citation type="submission" date="2021-01" db="EMBL/GenBank/DDBJ databases">
        <authorList>
            <consortium name="Genoscope - CEA"/>
            <person name="William W."/>
        </authorList>
    </citation>
    <scope>NUCLEOTIDE SEQUENCE</scope>
</reference>
<sequence length="113" mass="13637">MQISSLADQKGLKKKKKNGIINYNYQKLKLKSNRIKKRIYTVFQSRNITQSRFKSYLTLELVPSIQEQDEQLDYLNEESKRLKLQKYSLDYLEDSQYFNNSKKNQFFDDFCDV</sequence>
<evidence type="ECO:0000313" key="2">
    <source>
        <dbReference type="Proteomes" id="UP000689195"/>
    </source>
</evidence>
<gene>
    <name evidence="1" type="ORF">PPENT_87.1.T0750199</name>
</gene>
<dbReference type="Proteomes" id="UP000689195">
    <property type="component" value="Unassembled WGS sequence"/>
</dbReference>
<dbReference type="AlphaFoldDB" id="A0A8S1VWR8"/>